<dbReference type="InterPro" id="IPR047122">
    <property type="entry name" value="Trans-enoyl_RdTase-like"/>
</dbReference>
<dbReference type="EMBL" id="JAWWNJ010000010">
    <property type="protein sequence ID" value="KAK7046437.1"/>
    <property type="molecule type" value="Genomic_DNA"/>
</dbReference>
<dbReference type="InterPro" id="IPR013149">
    <property type="entry name" value="ADH-like_C"/>
</dbReference>
<protein>
    <submittedName>
        <fullName evidence="2">GroES-like protein</fullName>
    </submittedName>
</protein>
<evidence type="ECO:0000313" key="3">
    <source>
        <dbReference type="Proteomes" id="UP001362999"/>
    </source>
</evidence>
<proteinExistence type="predicted"/>
<evidence type="ECO:0000259" key="1">
    <source>
        <dbReference type="SMART" id="SM00829"/>
    </source>
</evidence>
<dbReference type="Pfam" id="PF00107">
    <property type="entry name" value="ADH_zinc_N"/>
    <property type="match status" value="1"/>
</dbReference>
<evidence type="ECO:0000313" key="2">
    <source>
        <dbReference type="EMBL" id="KAK7046437.1"/>
    </source>
</evidence>
<dbReference type="Pfam" id="PF08240">
    <property type="entry name" value="ADH_N"/>
    <property type="match status" value="1"/>
</dbReference>
<dbReference type="CDD" id="cd08249">
    <property type="entry name" value="enoyl_reductase_like"/>
    <property type="match status" value="1"/>
</dbReference>
<dbReference type="PANTHER" id="PTHR45348">
    <property type="entry name" value="HYPOTHETICAL OXIDOREDUCTASE (EUROFUNG)"/>
    <property type="match status" value="1"/>
</dbReference>
<dbReference type="SUPFAM" id="SSF50129">
    <property type="entry name" value="GroES-like"/>
    <property type="match status" value="1"/>
</dbReference>
<dbReference type="InterPro" id="IPR011032">
    <property type="entry name" value="GroES-like_sf"/>
</dbReference>
<dbReference type="SUPFAM" id="SSF51735">
    <property type="entry name" value="NAD(P)-binding Rossmann-fold domains"/>
    <property type="match status" value="1"/>
</dbReference>
<gene>
    <name evidence="2" type="ORF">R3P38DRAFT_3175723</name>
</gene>
<dbReference type="Gene3D" id="3.90.180.10">
    <property type="entry name" value="Medium-chain alcohol dehydrogenases, catalytic domain"/>
    <property type="match status" value="1"/>
</dbReference>
<dbReference type="InterPro" id="IPR013154">
    <property type="entry name" value="ADH-like_N"/>
</dbReference>
<dbReference type="PANTHER" id="PTHR45348:SF2">
    <property type="entry name" value="ZINC-TYPE ALCOHOL DEHYDROGENASE-LIKE PROTEIN C2E1P3.01"/>
    <property type="match status" value="1"/>
</dbReference>
<name>A0AAW0D5X8_9AGAR</name>
<keyword evidence="3" id="KW-1185">Reference proteome</keyword>
<dbReference type="Proteomes" id="UP001362999">
    <property type="component" value="Unassembled WGS sequence"/>
</dbReference>
<feature type="domain" description="Enoyl reductase (ER)" evidence="1">
    <location>
        <begin position="21"/>
        <end position="323"/>
    </location>
</feature>
<accession>A0AAW0D5X8</accession>
<dbReference type="InterPro" id="IPR020843">
    <property type="entry name" value="ER"/>
</dbReference>
<comment type="caution">
    <text evidence="2">The sequence shown here is derived from an EMBL/GenBank/DDBJ whole genome shotgun (WGS) entry which is preliminary data.</text>
</comment>
<dbReference type="Gene3D" id="3.40.50.720">
    <property type="entry name" value="NAD(P)-binding Rossmann-like Domain"/>
    <property type="match status" value="1"/>
</dbReference>
<dbReference type="AlphaFoldDB" id="A0AAW0D5X8"/>
<dbReference type="SMART" id="SM00829">
    <property type="entry name" value="PKS_ER"/>
    <property type="match status" value="1"/>
</dbReference>
<dbReference type="GO" id="GO:0016651">
    <property type="term" value="F:oxidoreductase activity, acting on NAD(P)H"/>
    <property type="evidence" value="ECO:0007669"/>
    <property type="project" value="InterPro"/>
</dbReference>
<organism evidence="2 3">
    <name type="scientific">Favolaschia claudopus</name>
    <dbReference type="NCBI Taxonomy" id="2862362"/>
    <lineage>
        <taxon>Eukaryota</taxon>
        <taxon>Fungi</taxon>
        <taxon>Dikarya</taxon>
        <taxon>Basidiomycota</taxon>
        <taxon>Agaricomycotina</taxon>
        <taxon>Agaricomycetes</taxon>
        <taxon>Agaricomycetidae</taxon>
        <taxon>Agaricales</taxon>
        <taxon>Marasmiineae</taxon>
        <taxon>Mycenaceae</taxon>
        <taxon>Favolaschia</taxon>
    </lineage>
</organism>
<reference evidence="2 3" key="1">
    <citation type="journal article" date="2024" name="J Genomics">
        <title>Draft genome sequencing and assembly of Favolaschia claudopus CIRM-BRFM 2984 isolated from oak limbs.</title>
        <authorList>
            <person name="Navarro D."/>
            <person name="Drula E."/>
            <person name="Chaduli D."/>
            <person name="Cazenave R."/>
            <person name="Ahrendt S."/>
            <person name="Wang J."/>
            <person name="Lipzen A."/>
            <person name="Daum C."/>
            <person name="Barry K."/>
            <person name="Grigoriev I.V."/>
            <person name="Favel A."/>
            <person name="Rosso M.N."/>
            <person name="Martin F."/>
        </authorList>
    </citation>
    <scope>NUCLEOTIDE SEQUENCE [LARGE SCALE GENOMIC DNA]</scope>
    <source>
        <strain evidence="2 3">CIRM-BRFM 2984</strain>
    </source>
</reference>
<sequence length="329" mass="34878">MSSTTQQALIIPTPKAPFVVGSLPVPVPLSGEVRVKVICATDISGVVDELGEGVQGFEKGDEILVQVIYGGCQQYTVVPAATLIRKPKNINFDEAATFPITFTTACVGLLAPEPIGLGLNPSFSWDKPQNGQSALVIGGGSSVGQFAIQLLKFLGFTRIVVYASNTHFDYLKTLGATEFIDRKEVPVENIAHAVKPAVQVVYDSTGALNAAIDSVVDGGKVATSIPTAKPTRDFETRGITFNTHTGLYAGPDVMKPVGDPALYLGRLEHTEFGRILIREVPMLVEQRVVVGNRVEIVPNGLAGIPDALDRIAVGAVRGVKLVAHPQDSV</sequence>
<dbReference type="InterPro" id="IPR036291">
    <property type="entry name" value="NAD(P)-bd_dom_sf"/>
</dbReference>